<protein>
    <recommendedName>
        <fullName evidence="2">HTH marR-type domain-containing protein</fullName>
    </recommendedName>
</protein>
<feature type="domain" description="HTH marR-type" evidence="2">
    <location>
        <begin position="41"/>
        <end position="169"/>
    </location>
</feature>
<gene>
    <name evidence="3" type="ORF">B7R21_15595</name>
</gene>
<evidence type="ECO:0000313" key="3">
    <source>
        <dbReference type="EMBL" id="RFA07604.1"/>
    </source>
</evidence>
<dbReference type="InterPro" id="IPR000835">
    <property type="entry name" value="HTH_MarR-typ"/>
</dbReference>
<dbReference type="OrthoDB" id="3237509at2"/>
<feature type="region of interest" description="Disordered" evidence="1">
    <location>
        <begin position="1"/>
        <end position="23"/>
    </location>
</feature>
<dbReference type="InterPro" id="IPR036390">
    <property type="entry name" value="WH_DNA-bd_sf"/>
</dbReference>
<evidence type="ECO:0000259" key="2">
    <source>
        <dbReference type="PROSITE" id="PS50995"/>
    </source>
</evidence>
<dbReference type="GO" id="GO:0003700">
    <property type="term" value="F:DNA-binding transcription factor activity"/>
    <property type="evidence" value="ECO:0007669"/>
    <property type="project" value="InterPro"/>
</dbReference>
<dbReference type="SMART" id="SM00347">
    <property type="entry name" value="HTH_MARR"/>
    <property type="match status" value="1"/>
</dbReference>
<dbReference type="PROSITE" id="PS50995">
    <property type="entry name" value="HTH_MARR_2"/>
    <property type="match status" value="1"/>
</dbReference>
<dbReference type="EMBL" id="NBXA01000026">
    <property type="protein sequence ID" value="RFA07604.1"/>
    <property type="molecule type" value="Genomic_DNA"/>
</dbReference>
<dbReference type="AlphaFoldDB" id="A0A3E0VCJ1"/>
<dbReference type="Gene3D" id="1.10.10.10">
    <property type="entry name" value="Winged helix-like DNA-binding domain superfamily/Winged helix DNA-binding domain"/>
    <property type="match status" value="1"/>
</dbReference>
<sequence length="179" mass="19805">MSPMDVPDQSRAGSRAFDFPAENRLPSDLPLPDALDLSQFTPRLITILSNIMSVRESQSLRQKFDLGTTDWRIIGALAQEPAMTATELSRYTVMSKAVISRKLAGLVDGGLIQQGDGPRGSRPLRLTAKGAEMYSGMWPIAYRAQRLIERTLTQPELITLESLLMRLVDATNDDGAWLD</sequence>
<accession>A0A3E0VCJ1</accession>
<organism evidence="3 4">
    <name type="scientific">Subtercola boreus</name>
    <dbReference type="NCBI Taxonomy" id="120213"/>
    <lineage>
        <taxon>Bacteria</taxon>
        <taxon>Bacillati</taxon>
        <taxon>Actinomycetota</taxon>
        <taxon>Actinomycetes</taxon>
        <taxon>Micrococcales</taxon>
        <taxon>Microbacteriaceae</taxon>
        <taxon>Subtercola</taxon>
    </lineage>
</organism>
<name>A0A3E0VCJ1_9MICO</name>
<comment type="caution">
    <text evidence="3">The sequence shown here is derived from an EMBL/GenBank/DDBJ whole genome shotgun (WGS) entry which is preliminary data.</text>
</comment>
<evidence type="ECO:0000313" key="4">
    <source>
        <dbReference type="Proteomes" id="UP000256709"/>
    </source>
</evidence>
<dbReference type="InterPro" id="IPR036388">
    <property type="entry name" value="WH-like_DNA-bd_sf"/>
</dbReference>
<reference evidence="3 4" key="1">
    <citation type="submission" date="2017-04" db="EMBL/GenBank/DDBJ databases">
        <title>Comparative genome analysis of Subtercola boreus.</title>
        <authorList>
            <person name="Cho Y.-J."/>
            <person name="Cho A."/>
            <person name="Kim O.-S."/>
            <person name="Lee J.-I."/>
        </authorList>
    </citation>
    <scope>NUCLEOTIDE SEQUENCE [LARGE SCALE GENOMIC DNA]</scope>
    <source>
        <strain evidence="3 4">P27444</strain>
    </source>
</reference>
<dbReference type="Pfam" id="PF12802">
    <property type="entry name" value="MarR_2"/>
    <property type="match status" value="1"/>
</dbReference>
<evidence type="ECO:0000256" key="1">
    <source>
        <dbReference type="SAM" id="MobiDB-lite"/>
    </source>
</evidence>
<dbReference type="SUPFAM" id="SSF46785">
    <property type="entry name" value="Winged helix' DNA-binding domain"/>
    <property type="match status" value="1"/>
</dbReference>
<dbReference type="Proteomes" id="UP000256709">
    <property type="component" value="Unassembled WGS sequence"/>
</dbReference>
<proteinExistence type="predicted"/>